<feature type="region of interest" description="Disordered" evidence="1">
    <location>
        <begin position="143"/>
        <end position="169"/>
    </location>
</feature>
<proteinExistence type="predicted"/>
<reference evidence="3" key="1">
    <citation type="journal article" date="2019" name="Int. J. Syst. Evol. Microbiol.">
        <title>The Global Catalogue of Microorganisms (GCM) 10K type strain sequencing project: providing services to taxonomists for standard genome sequencing and annotation.</title>
        <authorList>
            <consortium name="The Broad Institute Genomics Platform"/>
            <consortium name="The Broad Institute Genome Sequencing Center for Infectious Disease"/>
            <person name="Wu L."/>
            <person name="Ma J."/>
        </authorList>
    </citation>
    <scope>NUCLEOTIDE SEQUENCE [LARGE SCALE GENOMIC DNA]</scope>
    <source>
        <strain evidence="3">CGMCC 4.1434</strain>
    </source>
</reference>
<organism evidence="2 3">
    <name type="scientific">Sporosarcina soli</name>
    <dbReference type="NCBI Taxonomy" id="334736"/>
    <lineage>
        <taxon>Bacteria</taxon>
        <taxon>Bacillati</taxon>
        <taxon>Bacillota</taxon>
        <taxon>Bacilli</taxon>
        <taxon>Bacillales</taxon>
        <taxon>Caryophanaceae</taxon>
        <taxon>Sporosarcina</taxon>
    </lineage>
</organism>
<evidence type="ECO:0000313" key="2">
    <source>
        <dbReference type="EMBL" id="MFC5591823.1"/>
    </source>
</evidence>
<name>A0ABW0TTX6_9BACL</name>
<evidence type="ECO:0008006" key="4">
    <source>
        <dbReference type="Google" id="ProtNLM"/>
    </source>
</evidence>
<dbReference type="RefSeq" id="WP_381440142.1">
    <property type="nucleotide sequence ID" value="NZ_JBHSNO010000018.1"/>
</dbReference>
<evidence type="ECO:0000256" key="1">
    <source>
        <dbReference type="SAM" id="MobiDB-lite"/>
    </source>
</evidence>
<dbReference type="EMBL" id="JBHSNO010000018">
    <property type="protein sequence ID" value="MFC5591823.1"/>
    <property type="molecule type" value="Genomic_DNA"/>
</dbReference>
<evidence type="ECO:0000313" key="3">
    <source>
        <dbReference type="Proteomes" id="UP001596109"/>
    </source>
</evidence>
<gene>
    <name evidence="2" type="ORF">ACFPRA_23370</name>
</gene>
<accession>A0ABW0TTX6</accession>
<protein>
    <recommendedName>
        <fullName evidence="4">Spore coat protein B</fullName>
    </recommendedName>
</protein>
<comment type="caution">
    <text evidence="2">The sequence shown here is derived from an EMBL/GenBank/DDBJ whole genome shotgun (WGS) entry which is preliminary data.</text>
</comment>
<keyword evidence="3" id="KW-1185">Reference proteome</keyword>
<dbReference type="Proteomes" id="UP001596109">
    <property type="component" value="Unassembled WGS sequence"/>
</dbReference>
<sequence>MNKEMLLSLVDRVIKVDRGGPESRYGKLLAAEEDHFILLTEDDGIIYYNTHHIKSLTVNAKNEVKLDFDIPRGLEYVKAENFRGVVEKLRYRWVKINRGGPETLEGVMDVVNDDFITIVSNEEIVNLSMFHVRNISYGVKVEKANKGKGNNQEKGKENNKQTNAKKESE</sequence>